<dbReference type="PANTHER" id="PTHR43153">
    <property type="entry name" value="ELECTRON TRANSFER FLAVOPROTEIN ALPHA"/>
    <property type="match status" value="1"/>
</dbReference>
<dbReference type="CDD" id="cd01715">
    <property type="entry name" value="ETF_alpha"/>
    <property type="match status" value="1"/>
</dbReference>
<dbReference type="EMBL" id="VBOT01000121">
    <property type="protein sequence ID" value="TMQ49544.1"/>
    <property type="molecule type" value="Genomic_DNA"/>
</dbReference>
<dbReference type="InterPro" id="IPR014729">
    <property type="entry name" value="Rossmann-like_a/b/a_fold"/>
</dbReference>
<dbReference type="Pfam" id="PF00766">
    <property type="entry name" value="ETF_alpha"/>
    <property type="match status" value="1"/>
</dbReference>
<dbReference type="InterPro" id="IPR014730">
    <property type="entry name" value="ETF_a/b_N"/>
</dbReference>
<evidence type="ECO:0000256" key="4">
    <source>
        <dbReference type="ARBA" id="ARBA00022827"/>
    </source>
</evidence>
<dbReference type="AlphaFoldDB" id="A0A538SDW2"/>
<feature type="binding site" evidence="6">
    <location>
        <begin position="236"/>
        <end position="237"/>
    </location>
    <ligand>
        <name>FAD</name>
        <dbReference type="ChEBI" id="CHEBI:57692"/>
    </ligand>
</feature>
<feature type="binding site" evidence="6">
    <location>
        <begin position="267"/>
        <end position="274"/>
    </location>
    <ligand>
        <name>FAD</name>
        <dbReference type="ChEBI" id="CHEBI:57692"/>
    </ligand>
</feature>
<keyword evidence="2" id="KW-0813">Transport</keyword>
<dbReference type="PIRSF" id="PIRSF000089">
    <property type="entry name" value="Electra_flavoP_a"/>
    <property type="match status" value="1"/>
</dbReference>
<dbReference type="GO" id="GO:0033539">
    <property type="term" value="P:fatty acid beta-oxidation using acyl-CoA dehydrogenase"/>
    <property type="evidence" value="ECO:0007669"/>
    <property type="project" value="TreeGrafter"/>
</dbReference>
<dbReference type="SUPFAM" id="SSF52402">
    <property type="entry name" value="Adenine nucleotide alpha hydrolases-like"/>
    <property type="match status" value="1"/>
</dbReference>
<organism evidence="8 9">
    <name type="scientific">Eiseniibacteriota bacterium</name>
    <dbReference type="NCBI Taxonomy" id="2212470"/>
    <lineage>
        <taxon>Bacteria</taxon>
        <taxon>Candidatus Eiseniibacteriota</taxon>
    </lineage>
</organism>
<comment type="cofactor">
    <cofactor evidence="6">
        <name>FAD</name>
        <dbReference type="ChEBI" id="CHEBI:57692"/>
    </cofactor>
    <text evidence="6">Binds 1 FAD per dimer.</text>
</comment>
<dbReference type="SMART" id="SM00893">
    <property type="entry name" value="ETF"/>
    <property type="match status" value="1"/>
</dbReference>
<evidence type="ECO:0000259" key="7">
    <source>
        <dbReference type="SMART" id="SM00893"/>
    </source>
</evidence>
<dbReference type="Gene3D" id="3.40.50.1220">
    <property type="entry name" value="TPP-binding domain"/>
    <property type="match status" value="1"/>
</dbReference>
<comment type="similarity">
    <text evidence="1">Belongs to the ETF alpha-subunit/FixB family.</text>
</comment>
<feature type="domain" description="Electron transfer flavoprotein alpha/beta-subunit N-terminal" evidence="7">
    <location>
        <begin position="3"/>
        <end position="187"/>
    </location>
</feature>
<name>A0A538SDW2_UNCEI</name>
<evidence type="ECO:0000256" key="1">
    <source>
        <dbReference type="ARBA" id="ARBA00005817"/>
    </source>
</evidence>
<evidence type="ECO:0000256" key="6">
    <source>
        <dbReference type="PIRSR" id="PIRSR000089-1"/>
    </source>
</evidence>
<evidence type="ECO:0000256" key="3">
    <source>
        <dbReference type="ARBA" id="ARBA00022630"/>
    </source>
</evidence>
<feature type="binding site" evidence="6">
    <location>
        <position position="288"/>
    </location>
    <ligand>
        <name>FAD</name>
        <dbReference type="ChEBI" id="CHEBI:57692"/>
    </ligand>
</feature>
<evidence type="ECO:0000313" key="8">
    <source>
        <dbReference type="EMBL" id="TMQ49544.1"/>
    </source>
</evidence>
<dbReference type="PANTHER" id="PTHR43153:SF1">
    <property type="entry name" value="ELECTRON TRANSFER FLAVOPROTEIN SUBUNIT ALPHA, MITOCHONDRIAL"/>
    <property type="match status" value="1"/>
</dbReference>
<gene>
    <name evidence="8" type="ORF">E6K73_09720</name>
</gene>
<dbReference type="InterPro" id="IPR014731">
    <property type="entry name" value="ETF_asu_C"/>
</dbReference>
<comment type="caution">
    <text evidence="8">The sequence shown here is derived from an EMBL/GenBank/DDBJ whole genome shotgun (WGS) entry which is preliminary data.</text>
</comment>
<keyword evidence="4 6" id="KW-0274">FAD</keyword>
<dbReference type="PROSITE" id="PS00696">
    <property type="entry name" value="ETF_ALPHA"/>
    <property type="match status" value="1"/>
</dbReference>
<proteinExistence type="inferred from homology"/>
<feature type="binding site" evidence="6">
    <location>
        <position position="211"/>
    </location>
    <ligand>
        <name>FAD</name>
        <dbReference type="ChEBI" id="CHEBI:57692"/>
    </ligand>
</feature>
<dbReference type="GO" id="GO:0050660">
    <property type="term" value="F:flavin adenine dinucleotide binding"/>
    <property type="evidence" value="ECO:0007669"/>
    <property type="project" value="InterPro"/>
</dbReference>
<dbReference type="SUPFAM" id="SSF52467">
    <property type="entry name" value="DHS-like NAD/FAD-binding domain"/>
    <property type="match status" value="1"/>
</dbReference>
<dbReference type="Proteomes" id="UP000320184">
    <property type="component" value="Unassembled WGS sequence"/>
</dbReference>
<dbReference type="Pfam" id="PF01012">
    <property type="entry name" value="ETF"/>
    <property type="match status" value="1"/>
</dbReference>
<feature type="binding site" evidence="6">
    <location>
        <begin position="250"/>
        <end position="254"/>
    </location>
    <ligand>
        <name>FAD</name>
        <dbReference type="ChEBI" id="CHEBI:57692"/>
    </ligand>
</feature>
<dbReference type="InterPro" id="IPR033947">
    <property type="entry name" value="ETF_alpha_N"/>
</dbReference>
<sequence length="326" mass="33673">MSVLVFIEQREGQIRSVSKEALGEGTRLAEKLGGEVVGVCPAASDPGLASLGDAGADRVLLAAHERFGLYDAAGYTRAVCQAAETVKPDVVLFAASAMGKDLAPRVAARLGMGLATDCTALDVEAGRLIATRPVYAGKAIQRVGFRGTPALVSLRPKVFAAVAGAGRRGTVERLPVSDEGSPSGARVRRVVAASSGKVDLTESEIIVSGGRGLRGPENFKIIEELAEALGATVGASRAVVDAGWRPHSDQVGQTGKTVSPKLYVAVGISGAIQHLAGMSSSRCIVAINKDPDAPIFKVADYGLVGDLFEVVPALTEAVRKLNAQHV</sequence>
<dbReference type="Gene3D" id="3.40.50.620">
    <property type="entry name" value="HUPs"/>
    <property type="match status" value="1"/>
</dbReference>
<evidence type="ECO:0000256" key="5">
    <source>
        <dbReference type="ARBA" id="ARBA00022982"/>
    </source>
</evidence>
<dbReference type="FunFam" id="3.40.50.1220:FF:000001">
    <property type="entry name" value="Electron transfer flavoprotein, alpha subunit"/>
    <property type="match status" value="1"/>
</dbReference>
<evidence type="ECO:0000313" key="9">
    <source>
        <dbReference type="Proteomes" id="UP000320184"/>
    </source>
</evidence>
<dbReference type="GO" id="GO:0009055">
    <property type="term" value="F:electron transfer activity"/>
    <property type="evidence" value="ECO:0007669"/>
    <property type="project" value="InterPro"/>
</dbReference>
<reference evidence="8 9" key="1">
    <citation type="journal article" date="2019" name="Nat. Microbiol.">
        <title>Mediterranean grassland soil C-N compound turnover is dependent on rainfall and depth, and is mediated by genomically divergent microorganisms.</title>
        <authorList>
            <person name="Diamond S."/>
            <person name="Andeer P.F."/>
            <person name="Li Z."/>
            <person name="Crits-Christoph A."/>
            <person name="Burstein D."/>
            <person name="Anantharaman K."/>
            <person name="Lane K.R."/>
            <person name="Thomas B.C."/>
            <person name="Pan C."/>
            <person name="Northen T.R."/>
            <person name="Banfield J.F."/>
        </authorList>
    </citation>
    <scope>NUCLEOTIDE SEQUENCE [LARGE SCALE GENOMIC DNA]</scope>
    <source>
        <strain evidence="8">WS_3</strain>
    </source>
</reference>
<keyword evidence="5" id="KW-0249">Electron transport</keyword>
<dbReference type="InterPro" id="IPR001308">
    <property type="entry name" value="ETF_a/FixB"/>
</dbReference>
<accession>A0A538SDW2</accession>
<dbReference type="InterPro" id="IPR029035">
    <property type="entry name" value="DHS-like_NAD/FAD-binding_dom"/>
</dbReference>
<dbReference type="InterPro" id="IPR018206">
    <property type="entry name" value="ETF_asu_C_CS"/>
</dbReference>
<evidence type="ECO:0000256" key="2">
    <source>
        <dbReference type="ARBA" id="ARBA00022448"/>
    </source>
</evidence>
<protein>
    <submittedName>
        <fullName evidence="8">Electron transfer flavoprotein subunit alpha/FixB family protein</fullName>
    </submittedName>
</protein>
<keyword evidence="3" id="KW-0285">Flavoprotein</keyword>